<organism evidence="2 3">
    <name type="scientific">Caenorhabditis nigoni</name>
    <dbReference type="NCBI Taxonomy" id="1611254"/>
    <lineage>
        <taxon>Eukaryota</taxon>
        <taxon>Metazoa</taxon>
        <taxon>Ecdysozoa</taxon>
        <taxon>Nematoda</taxon>
        <taxon>Chromadorea</taxon>
        <taxon>Rhabditida</taxon>
        <taxon>Rhabditina</taxon>
        <taxon>Rhabditomorpha</taxon>
        <taxon>Rhabditoidea</taxon>
        <taxon>Rhabditidae</taxon>
        <taxon>Peloderinae</taxon>
        <taxon>Caenorhabditis</taxon>
    </lineage>
</organism>
<dbReference type="Proteomes" id="UP000230233">
    <property type="component" value="Chromosome I"/>
</dbReference>
<reference evidence="3" key="1">
    <citation type="submission" date="2017-10" db="EMBL/GenBank/DDBJ databases">
        <title>Rapid genome shrinkage in a self-fertile nematode reveals novel sperm competition proteins.</title>
        <authorList>
            <person name="Yin D."/>
            <person name="Schwarz E.M."/>
            <person name="Thomas C.G."/>
            <person name="Felde R.L."/>
            <person name="Korf I.F."/>
            <person name="Cutter A.D."/>
            <person name="Schartner C.M."/>
            <person name="Ralston E.J."/>
            <person name="Meyer B.J."/>
            <person name="Haag E.S."/>
        </authorList>
    </citation>
    <scope>NUCLEOTIDE SEQUENCE [LARGE SCALE GENOMIC DNA]</scope>
    <source>
        <strain evidence="3">JU1422</strain>
    </source>
</reference>
<evidence type="ECO:0000256" key="1">
    <source>
        <dbReference type="SAM" id="MobiDB-lite"/>
    </source>
</evidence>
<dbReference type="OrthoDB" id="5903855at2759"/>
<dbReference type="AlphaFoldDB" id="A0A2G5VU56"/>
<gene>
    <name evidence="2" type="primary">Cnig_chr_I.g584</name>
    <name evidence="2" type="ORF">B9Z55_000584</name>
</gene>
<keyword evidence="3" id="KW-1185">Reference proteome</keyword>
<evidence type="ECO:0000313" key="2">
    <source>
        <dbReference type="EMBL" id="PIC55221.1"/>
    </source>
</evidence>
<feature type="region of interest" description="Disordered" evidence="1">
    <location>
        <begin position="42"/>
        <end position="80"/>
    </location>
</feature>
<name>A0A2G5VU56_9PELO</name>
<accession>A0A2G5VU56</accession>
<feature type="compositionally biased region" description="Polar residues" evidence="1">
    <location>
        <begin position="582"/>
        <end position="599"/>
    </location>
</feature>
<protein>
    <submittedName>
        <fullName evidence="2">Uncharacterized protein</fullName>
    </submittedName>
</protein>
<proteinExistence type="predicted"/>
<feature type="region of interest" description="Disordered" evidence="1">
    <location>
        <begin position="582"/>
        <end position="671"/>
    </location>
</feature>
<evidence type="ECO:0000313" key="3">
    <source>
        <dbReference type="Proteomes" id="UP000230233"/>
    </source>
</evidence>
<feature type="compositionally biased region" description="Acidic residues" evidence="1">
    <location>
        <begin position="642"/>
        <end position="662"/>
    </location>
</feature>
<dbReference type="EMBL" id="PDUG01000001">
    <property type="protein sequence ID" value="PIC55221.1"/>
    <property type="molecule type" value="Genomic_DNA"/>
</dbReference>
<comment type="caution">
    <text evidence="2">The sequence shown here is derived from an EMBL/GenBank/DDBJ whole genome shotgun (WGS) entry which is preliminary data.</text>
</comment>
<sequence length="1033" mass="119229">MTLLVFLMKMNASIHINLYIFSEEFQMKRKVTKGTLNTRTVFSDSENENEAAESENPARKKAKRDNHSYSSDTVSGNPMPDMAFGVPSMYLERNQSPSLWISLPRADKSQLLNFVLEDELIRSLPKRFKVFLTDWLFSIQQKMIKMLTNGYLRQAIESERIECQAYVDRKDHRIFGFLQTVLKIVFKTDKFIIFEDDNCDWFDYIQRMVRKKVLTREVNEEKLENMSMQLNETAKENIYPFFTGNHGNKSEEEARFYFSQILRFFVRFSLNTLRHVFKFDSETCHFYYDEELEKKYLDPVTEKYVKSLQTPKSEIVSIGFNSAIKLGAPLMYLERNESSSLWISFPRAKKSELLKFVLDQKLINVTPGPFKVFLTDWLLSVQHEIIGMLKSDSLRTNLRSAKIKVQEYLHRSEGKLHSFVEEILKLVLEPQSFPIFDEEPLWLEFICKFVGNWSFLKEIDENVLRKSFAPANEYALSDVATFFSGSMQEKNEKANVYYYQILRFALKFALNSIRHVFKMDPKNGYFYHDGELEEVIEENVGAHDSGSGEELSNDDDLEALNQKKVIEELVEELITASLSKHVSFHSTSSVNSKNTTPDSSPEEPNREKNSEEPMEEDQSDSVRNDGQLEEDAKVAEGNGEEHDSESEDLNPEEEEPMEDSENSAEAPEPNPVTLNSYISIKIPFGFPSLYLERNGYSSLWITLPRAHISELLKFILDDELIQVTPVDLKIFLTDWLLSVQQQMIRILKSDELRSNIQWLMINRQDSLESKDDKLSVFLEKILKSVLHTAQFPIFEGGKLISNIRSFIGKKLLERAFDETKLRSASKDLSKAAKNALLAFLLGTTRPKNQQAQNYCYHIYRFVLKFTFNTLRLVFKFDSGSCRFLYDGELEIKGVSNPQTEIVEEMEMESEAVAYDSKVGIISMEQSADVPFDELSMHSDPFEELEVKPPLPILVPFGAPGHEPESHMYPEEAVPTMTSPDVLSSVPNSGPQSIPAPDGLINALGMIIQLNEERFQKLESKIHELEEEIRKERI</sequence>